<dbReference type="GO" id="GO:0019815">
    <property type="term" value="C:B cell receptor complex"/>
    <property type="evidence" value="ECO:0007669"/>
    <property type="project" value="TreeGrafter"/>
</dbReference>
<proteinExistence type="predicted"/>
<dbReference type="GO" id="GO:0050853">
    <property type="term" value="P:B cell receptor signaling pathway"/>
    <property type="evidence" value="ECO:0007669"/>
    <property type="project" value="TreeGrafter"/>
</dbReference>
<dbReference type="InterPro" id="IPR013783">
    <property type="entry name" value="Ig-like_fold"/>
</dbReference>
<gene>
    <name evidence="2" type="primary">Cd79a</name>
    <name evidence="2" type="ORF">EYF80_000503</name>
</gene>
<dbReference type="InterPro" id="IPR036179">
    <property type="entry name" value="Ig-like_dom_sf"/>
</dbReference>
<evidence type="ECO:0000256" key="1">
    <source>
        <dbReference type="ARBA" id="ARBA00023319"/>
    </source>
</evidence>
<reference evidence="2 3" key="1">
    <citation type="submission" date="2019-03" db="EMBL/GenBank/DDBJ databases">
        <title>First draft genome of Liparis tanakae, snailfish: a comprehensive survey of snailfish specific genes.</title>
        <authorList>
            <person name="Kim W."/>
            <person name="Song I."/>
            <person name="Jeong J.-H."/>
            <person name="Kim D."/>
            <person name="Kim S."/>
            <person name="Ryu S."/>
            <person name="Song J.Y."/>
            <person name="Lee S.K."/>
        </authorList>
    </citation>
    <scope>NUCLEOTIDE SEQUENCE [LARGE SCALE GENOMIC DNA]</scope>
    <source>
        <tissue evidence="2">Muscle</tissue>
    </source>
</reference>
<name>A0A4Z2JG44_9TELE</name>
<dbReference type="EMBL" id="SRLO01000002">
    <property type="protein sequence ID" value="TNN89215.1"/>
    <property type="molecule type" value="Genomic_DNA"/>
</dbReference>
<dbReference type="GO" id="GO:0030183">
    <property type="term" value="P:B cell differentiation"/>
    <property type="evidence" value="ECO:0007669"/>
    <property type="project" value="TreeGrafter"/>
</dbReference>
<evidence type="ECO:0000313" key="2">
    <source>
        <dbReference type="EMBL" id="TNN89215.1"/>
    </source>
</evidence>
<accession>A0A4Z2JG44</accession>
<keyword evidence="3" id="KW-1185">Reference proteome</keyword>
<keyword evidence="2" id="KW-0675">Receptor</keyword>
<dbReference type="OrthoDB" id="8915525at2759"/>
<dbReference type="PANTHER" id="PTHR14334">
    <property type="entry name" value="B-CELL ANTIGEN RECEPTOR COMPLEX-ASSOCIATED PROTEIN"/>
    <property type="match status" value="1"/>
</dbReference>
<sequence length="129" mass="14573">MLLHPGENPMKFSWIKQAQITPSKYESKLPEHVAQGNITVFGKSCGTLTFEPVQLDDSGFYPCWLQGCNVNLFSHGTYLQVYKPTEKMIKLSESTKNQILPAEGVLLIRCVLVPSVTLLFKVTKSQYYD</sequence>
<organism evidence="2 3">
    <name type="scientific">Liparis tanakae</name>
    <name type="common">Tanaka's snailfish</name>
    <dbReference type="NCBI Taxonomy" id="230148"/>
    <lineage>
        <taxon>Eukaryota</taxon>
        <taxon>Metazoa</taxon>
        <taxon>Chordata</taxon>
        <taxon>Craniata</taxon>
        <taxon>Vertebrata</taxon>
        <taxon>Euteleostomi</taxon>
        <taxon>Actinopterygii</taxon>
        <taxon>Neopterygii</taxon>
        <taxon>Teleostei</taxon>
        <taxon>Neoteleostei</taxon>
        <taxon>Acanthomorphata</taxon>
        <taxon>Eupercaria</taxon>
        <taxon>Perciformes</taxon>
        <taxon>Cottioidei</taxon>
        <taxon>Cottales</taxon>
        <taxon>Liparidae</taxon>
        <taxon>Liparis</taxon>
    </lineage>
</organism>
<evidence type="ECO:0000313" key="3">
    <source>
        <dbReference type="Proteomes" id="UP000314294"/>
    </source>
</evidence>
<dbReference type="SUPFAM" id="SSF48726">
    <property type="entry name" value="Immunoglobulin"/>
    <property type="match status" value="1"/>
</dbReference>
<dbReference type="AlphaFoldDB" id="A0A4Z2JG44"/>
<dbReference type="PANTHER" id="PTHR14334:SF1">
    <property type="entry name" value="B-CELL ANTIGEN RECEPTOR COMPLEX-ASSOCIATED PROTEIN ALPHA CHAIN"/>
    <property type="match status" value="1"/>
</dbReference>
<dbReference type="Gene3D" id="2.60.40.10">
    <property type="entry name" value="Immunoglobulins"/>
    <property type="match status" value="1"/>
</dbReference>
<comment type="caution">
    <text evidence="2">The sequence shown here is derived from an EMBL/GenBank/DDBJ whole genome shotgun (WGS) entry which is preliminary data.</text>
</comment>
<keyword evidence="1" id="KW-0393">Immunoglobulin domain</keyword>
<dbReference type="Proteomes" id="UP000314294">
    <property type="component" value="Unassembled WGS sequence"/>
</dbReference>
<protein>
    <submittedName>
        <fullName evidence="2">B-cell antigen receptor complex-associated protein alpha chain</fullName>
    </submittedName>
</protein>
<dbReference type="GO" id="GO:0009897">
    <property type="term" value="C:external side of plasma membrane"/>
    <property type="evidence" value="ECO:0007669"/>
    <property type="project" value="TreeGrafter"/>
</dbReference>